<dbReference type="OrthoDB" id="2239528at2759"/>
<evidence type="ECO:0000313" key="3">
    <source>
        <dbReference type="Proteomes" id="UP000266673"/>
    </source>
</evidence>
<organism evidence="2 3">
    <name type="scientific">Gigaspora rosea</name>
    <dbReference type="NCBI Taxonomy" id="44941"/>
    <lineage>
        <taxon>Eukaryota</taxon>
        <taxon>Fungi</taxon>
        <taxon>Fungi incertae sedis</taxon>
        <taxon>Mucoromycota</taxon>
        <taxon>Glomeromycotina</taxon>
        <taxon>Glomeromycetes</taxon>
        <taxon>Diversisporales</taxon>
        <taxon>Gigasporaceae</taxon>
        <taxon>Gigaspora</taxon>
    </lineage>
</organism>
<sequence length="184" mass="21219">MDSCINPTRCCYFVPLRVGAIIITILWFIGSLALTINSIIIIAKQENCTNCEHNDRGYYIVNLIFHVIIFLITIFGMMALYYKENAIFLMTYSILCWTIVVCEILYILFTITLFAGTNGSYIKFCEFNEDIGHDCEHVYKIFYVQWIVIYGFGLLISIHFATVIGAYAKKVRIEEENRQGNSVI</sequence>
<feature type="transmembrane region" description="Helical" evidence="1">
    <location>
        <begin position="94"/>
        <end position="114"/>
    </location>
</feature>
<comment type="caution">
    <text evidence="2">The sequence shown here is derived from an EMBL/GenBank/DDBJ whole genome shotgun (WGS) entry which is preliminary data.</text>
</comment>
<accession>A0A397W864</accession>
<reference evidence="2 3" key="1">
    <citation type="submission" date="2018-06" db="EMBL/GenBank/DDBJ databases">
        <title>Comparative genomics reveals the genomic features of Rhizophagus irregularis, R. cerebriforme, R. diaphanum and Gigaspora rosea, and their symbiotic lifestyle signature.</title>
        <authorList>
            <person name="Morin E."/>
            <person name="San Clemente H."/>
            <person name="Chen E.C.H."/>
            <person name="De La Providencia I."/>
            <person name="Hainaut M."/>
            <person name="Kuo A."/>
            <person name="Kohler A."/>
            <person name="Murat C."/>
            <person name="Tang N."/>
            <person name="Roy S."/>
            <person name="Loubradou J."/>
            <person name="Henrissat B."/>
            <person name="Grigoriev I.V."/>
            <person name="Corradi N."/>
            <person name="Roux C."/>
            <person name="Martin F.M."/>
        </authorList>
    </citation>
    <scope>NUCLEOTIDE SEQUENCE [LARGE SCALE GENOMIC DNA]</scope>
    <source>
        <strain evidence="2 3">DAOM 194757</strain>
    </source>
</reference>
<keyword evidence="1" id="KW-1133">Transmembrane helix</keyword>
<proteinExistence type="predicted"/>
<evidence type="ECO:0000256" key="1">
    <source>
        <dbReference type="SAM" id="Phobius"/>
    </source>
</evidence>
<evidence type="ECO:0008006" key="4">
    <source>
        <dbReference type="Google" id="ProtNLM"/>
    </source>
</evidence>
<gene>
    <name evidence="2" type="ORF">C2G38_966779</name>
</gene>
<name>A0A397W864_9GLOM</name>
<dbReference type="AlphaFoldDB" id="A0A397W864"/>
<feature type="transmembrane region" description="Helical" evidence="1">
    <location>
        <begin position="63"/>
        <end position="82"/>
    </location>
</feature>
<dbReference type="EMBL" id="QKWP01000003">
    <property type="protein sequence ID" value="RIB30894.1"/>
    <property type="molecule type" value="Genomic_DNA"/>
</dbReference>
<dbReference type="Proteomes" id="UP000266673">
    <property type="component" value="Unassembled WGS sequence"/>
</dbReference>
<keyword evidence="1" id="KW-0472">Membrane</keyword>
<feature type="transmembrane region" description="Helical" evidence="1">
    <location>
        <begin position="21"/>
        <end position="43"/>
    </location>
</feature>
<keyword evidence="1" id="KW-0812">Transmembrane</keyword>
<evidence type="ECO:0000313" key="2">
    <source>
        <dbReference type="EMBL" id="RIB30894.1"/>
    </source>
</evidence>
<feature type="transmembrane region" description="Helical" evidence="1">
    <location>
        <begin position="147"/>
        <end position="168"/>
    </location>
</feature>
<protein>
    <recommendedName>
        <fullName evidence="4">MARVEL domain-containing protein</fullName>
    </recommendedName>
</protein>
<keyword evidence="3" id="KW-1185">Reference proteome</keyword>